<sequence>MNKMMILFVSFILMVTSGCTSGNGIARKNYGIENPSAYKVLQSKPDADIFMYKGTVYCSGIDWVNELSLTKDVQITKISQNNKDGLHFEDGTANHLSIGTRIYSVKERGDILIAETEKGDVRYYHLVEG</sequence>
<feature type="chain" id="PRO_5039365530" description="Lipoprotein" evidence="1">
    <location>
        <begin position="22"/>
        <end position="129"/>
    </location>
</feature>
<dbReference type="RefSeq" id="WP_212977160.1">
    <property type="nucleotide sequence ID" value="NZ_AP025343.1"/>
</dbReference>
<keyword evidence="1" id="KW-0732">Signal</keyword>
<dbReference type="Proteomes" id="UP000682811">
    <property type="component" value="Unassembled WGS sequence"/>
</dbReference>
<dbReference type="PROSITE" id="PS51257">
    <property type="entry name" value="PROKAR_LIPOPROTEIN"/>
    <property type="match status" value="1"/>
</dbReference>
<name>A0A919Y8J6_9BACL</name>
<evidence type="ECO:0000313" key="2">
    <source>
        <dbReference type="EMBL" id="GIO46111.1"/>
    </source>
</evidence>
<gene>
    <name evidence="2" type="ORF">J34TS1_08760</name>
</gene>
<evidence type="ECO:0008006" key="4">
    <source>
        <dbReference type="Google" id="ProtNLM"/>
    </source>
</evidence>
<protein>
    <recommendedName>
        <fullName evidence="4">Lipoprotein</fullName>
    </recommendedName>
</protein>
<evidence type="ECO:0000256" key="1">
    <source>
        <dbReference type="SAM" id="SignalP"/>
    </source>
</evidence>
<keyword evidence="3" id="KW-1185">Reference proteome</keyword>
<proteinExistence type="predicted"/>
<dbReference type="AlphaFoldDB" id="A0A919Y8J6"/>
<organism evidence="2 3">
    <name type="scientific">Paenibacillus azoreducens</name>
    <dbReference type="NCBI Taxonomy" id="116718"/>
    <lineage>
        <taxon>Bacteria</taxon>
        <taxon>Bacillati</taxon>
        <taxon>Bacillota</taxon>
        <taxon>Bacilli</taxon>
        <taxon>Bacillales</taxon>
        <taxon>Paenibacillaceae</taxon>
        <taxon>Paenibacillus</taxon>
    </lineage>
</organism>
<dbReference type="EMBL" id="BORT01000002">
    <property type="protein sequence ID" value="GIO46111.1"/>
    <property type="molecule type" value="Genomic_DNA"/>
</dbReference>
<reference evidence="2 3" key="1">
    <citation type="submission" date="2021-03" db="EMBL/GenBank/DDBJ databases">
        <title>Antimicrobial resistance genes in bacteria isolated from Japanese honey, and their potential for conferring macrolide and lincosamide resistance in the American foulbrood pathogen Paenibacillus larvae.</title>
        <authorList>
            <person name="Okamoto M."/>
            <person name="Kumagai M."/>
            <person name="Kanamori H."/>
            <person name="Takamatsu D."/>
        </authorList>
    </citation>
    <scope>NUCLEOTIDE SEQUENCE [LARGE SCALE GENOMIC DNA]</scope>
    <source>
        <strain evidence="2 3">J34TS1</strain>
    </source>
</reference>
<accession>A0A919Y8J6</accession>
<comment type="caution">
    <text evidence="2">The sequence shown here is derived from an EMBL/GenBank/DDBJ whole genome shotgun (WGS) entry which is preliminary data.</text>
</comment>
<evidence type="ECO:0000313" key="3">
    <source>
        <dbReference type="Proteomes" id="UP000682811"/>
    </source>
</evidence>
<feature type="signal peptide" evidence="1">
    <location>
        <begin position="1"/>
        <end position="21"/>
    </location>
</feature>